<sequence length="151" mass="16193">MFLNIFSNEKGSLVKIFRLMRYLHRRRVPVIPGFLMRYIRVIYSCELPPGLRLGKGVCFEHSGLGVVIHPDAIIGEGTTILQNVTIGGRNSVHAPQIGKNVYIGCGACVLGGITVGNNVMIGANAVVITDIPDNAVVVGVPGKIVKMIDGK</sequence>
<dbReference type="CDD" id="cd03354">
    <property type="entry name" value="LbH_SAT"/>
    <property type="match status" value="1"/>
</dbReference>
<dbReference type="Pfam" id="PF00132">
    <property type="entry name" value="Hexapep"/>
    <property type="match status" value="1"/>
</dbReference>
<dbReference type="Proteomes" id="UP000038055">
    <property type="component" value="Unassembled WGS sequence"/>
</dbReference>
<gene>
    <name evidence="5" type="ORF">CCYN2B_190036</name>
</gene>
<dbReference type="InterPro" id="IPR001451">
    <property type="entry name" value="Hexapep"/>
</dbReference>
<dbReference type="InterPro" id="IPR011004">
    <property type="entry name" value="Trimer_LpxA-like_sf"/>
</dbReference>
<evidence type="ECO:0000313" key="6">
    <source>
        <dbReference type="Proteomes" id="UP000038055"/>
    </source>
</evidence>
<dbReference type="AlphaFoldDB" id="A0A0B7H7U4"/>
<dbReference type="GO" id="GO:0006535">
    <property type="term" value="P:cysteine biosynthetic process from serine"/>
    <property type="evidence" value="ECO:0007669"/>
    <property type="project" value="InterPro"/>
</dbReference>
<dbReference type="PROSITE" id="PS00101">
    <property type="entry name" value="HEXAPEP_TRANSFERASES"/>
    <property type="match status" value="1"/>
</dbReference>
<dbReference type="InterPro" id="IPR018357">
    <property type="entry name" value="Hexapep_transf_CS"/>
</dbReference>
<keyword evidence="6" id="KW-1185">Reference proteome</keyword>
<dbReference type="PANTHER" id="PTHR42811">
    <property type="entry name" value="SERINE ACETYLTRANSFERASE"/>
    <property type="match status" value="1"/>
</dbReference>
<dbReference type="InterPro" id="IPR005881">
    <property type="entry name" value="Ser_O-AcTrfase"/>
</dbReference>
<dbReference type="GO" id="GO:0009001">
    <property type="term" value="F:serine O-acetyltransferase activity"/>
    <property type="evidence" value="ECO:0007669"/>
    <property type="project" value="InterPro"/>
</dbReference>
<keyword evidence="2 5" id="KW-0808">Transferase</keyword>
<evidence type="ECO:0000313" key="5">
    <source>
        <dbReference type="EMBL" id="CEN34002.1"/>
    </source>
</evidence>
<dbReference type="GO" id="GO:0005737">
    <property type="term" value="C:cytoplasm"/>
    <property type="evidence" value="ECO:0007669"/>
    <property type="project" value="InterPro"/>
</dbReference>
<reference evidence="6" key="1">
    <citation type="submission" date="2015-01" db="EMBL/GenBank/DDBJ databases">
        <authorList>
            <person name="MANFREDI Pablo"/>
        </authorList>
    </citation>
    <scope>NUCLEOTIDE SEQUENCE [LARGE SCALE GENOMIC DNA]</scope>
    <source>
        <strain evidence="6">Ccyn2B</strain>
    </source>
</reference>
<evidence type="ECO:0000256" key="1">
    <source>
        <dbReference type="ARBA" id="ARBA00007274"/>
    </source>
</evidence>
<keyword evidence="4" id="KW-0012">Acyltransferase</keyword>
<proteinExistence type="inferred from homology"/>
<dbReference type="EMBL" id="CDOD01000011">
    <property type="protein sequence ID" value="CEN34002.1"/>
    <property type="molecule type" value="Genomic_DNA"/>
</dbReference>
<dbReference type="InterPro" id="IPR045304">
    <property type="entry name" value="LbH_SAT"/>
</dbReference>
<evidence type="ECO:0000256" key="4">
    <source>
        <dbReference type="ARBA" id="ARBA00023315"/>
    </source>
</evidence>
<evidence type="ECO:0000256" key="2">
    <source>
        <dbReference type="ARBA" id="ARBA00022679"/>
    </source>
</evidence>
<name>A0A0B7H7U4_9FLAO</name>
<evidence type="ECO:0000256" key="3">
    <source>
        <dbReference type="ARBA" id="ARBA00022737"/>
    </source>
</evidence>
<accession>A0A0B7H7U4</accession>
<dbReference type="PIRSF" id="PIRSF000441">
    <property type="entry name" value="CysE"/>
    <property type="match status" value="1"/>
</dbReference>
<comment type="similarity">
    <text evidence="1">Belongs to the transferase hexapeptide repeat family.</text>
</comment>
<organism evidence="5 6">
    <name type="scientific">Capnocytophaga cynodegmi</name>
    <dbReference type="NCBI Taxonomy" id="28189"/>
    <lineage>
        <taxon>Bacteria</taxon>
        <taxon>Pseudomonadati</taxon>
        <taxon>Bacteroidota</taxon>
        <taxon>Flavobacteriia</taxon>
        <taxon>Flavobacteriales</taxon>
        <taxon>Flavobacteriaceae</taxon>
        <taxon>Capnocytophaga</taxon>
    </lineage>
</organism>
<protein>
    <submittedName>
        <fullName evidence="5">Serine acetyltransferase family protein</fullName>
    </submittedName>
</protein>
<dbReference type="SUPFAM" id="SSF51161">
    <property type="entry name" value="Trimeric LpxA-like enzymes"/>
    <property type="match status" value="1"/>
</dbReference>
<dbReference type="Gene3D" id="2.160.10.10">
    <property type="entry name" value="Hexapeptide repeat proteins"/>
    <property type="match status" value="1"/>
</dbReference>
<keyword evidence="3" id="KW-0677">Repeat</keyword>